<dbReference type="Proteomes" id="UP000789366">
    <property type="component" value="Unassembled WGS sequence"/>
</dbReference>
<gene>
    <name evidence="1" type="ORF">SPELUC_LOCUS16246</name>
</gene>
<organism evidence="1 2">
    <name type="scientific">Cetraspora pellucida</name>
    <dbReference type="NCBI Taxonomy" id="1433469"/>
    <lineage>
        <taxon>Eukaryota</taxon>
        <taxon>Fungi</taxon>
        <taxon>Fungi incertae sedis</taxon>
        <taxon>Mucoromycota</taxon>
        <taxon>Glomeromycotina</taxon>
        <taxon>Glomeromycetes</taxon>
        <taxon>Diversisporales</taxon>
        <taxon>Gigasporaceae</taxon>
        <taxon>Cetraspora</taxon>
    </lineage>
</organism>
<keyword evidence="2" id="KW-1185">Reference proteome</keyword>
<accession>A0ACA9R625</accession>
<feature type="non-terminal residue" evidence="1">
    <location>
        <position position="1"/>
    </location>
</feature>
<feature type="non-terminal residue" evidence="1">
    <location>
        <position position="86"/>
    </location>
</feature>
<name>A0ACA9R625_9GLOM</name>
<comment type="caution">
    <text evidence="1">The sequence shown here is derived from an EMBL/GenBank/DDBJ whole genome shotgun (WGS) entry which is preliminary data.</text>
</comment>
<dbReference type="EMBL" id="CAJVPW010058924">
    <property type="protein sequence ID" value="CAG8778762.1"/>
    <property type="molecule type" value="Genomic_DNA"/>
</dbReference>
<sequence length="86" mass="10489">PSFEYWSAQRKYKCTYKRRDGYQKIGYIFAHPCWGEKKTKTGSIVKVATEKKDPEMQKMIDAEFGFFWEEQTTKEEYNEKIYTWSY</sequence>
<evidence type="ECO:0000313" key="2">
    <source>
        <dbReference type="Proteomes" id="UP000789366"/>
    </source>
</evidence>
<proteinExistence type="predicted"/>
<protein>
    <submittedName>
        <fullName evidence="1">15225_t:CDS:1</fullName>
    </submittedName>
</protein>
<reference evidence="1" key="1">
    <citation type="submission" date="2021-06" db="EMBL/GenBank/DDBJ databases">
        <authorList>
            <person name="Kallberg Y."/>
            <person name="Tangrot J."/>
            <person name="Rosling A."/>
        </authorList>
    </citation>
    <scope>NUCLEOTIDE SEQUENCE</scope>
    <source>
        <strain evidence="1">28 12/20/2015</strain>
    </source>
</reference>
<evidence type="ECO:0000313" key="1">
    <source>
        <dbReference type="EMBL" id="CAG8778762.1"/>
    </source>
</evidence>